<dbReference type="PANTHER" id="PTHR37850">
    <property type="entry name" value="STRU PROTEIN"/>
    <property type="match status" value="1"/>
</dbReference>
<dbReference type="OrthoDB" id="9777844at2"/>
<feature type="domain" description="SAF" evidence="2">
    <location>
        <begin position="346"/>
        <end position="410"/>
    </location>
</feature>
<evidence type="ECO:0008006" key="6">
    <source>
        <dbReference type="Google" id="ProtNLM"/>
    </source>
</evidence>
<evidence type="ECO:0000313" key="5">
    <source>
        <dbReference type="Proteomes" id="UP000070427"/>
    </source>
</evidence>
<feature type="domain" description="Aspartate/homoserine dehydrogenase NAD-binding" evidence="1">
    <location>
        <begin position="24"/>
        <end position="135"/>
    </location>
</feature>
<dbReference type="InterPro" id="IPR036291">
    <property type="entry name" value="NAD(P)-bd_dom_sf"/>
</dbReference>
<dbReference type="InterPro" id="IPR048423">
    <property type="entry name" value="DRL_cat"/>
</dbReference>
<dbReference type="AlphaFoldDB" id="A0A140L4B4"/>
<dbReference type="RefSeq" id="WP_066354316.1">
    <property type="nucleotide sequence ID" value="NZ_LOED01000027.1"/>
</dbReference>
<dbReference type="PANTHER" id="PTHR37850:SF2">
    <property type="entry name" value="SAF DOMAIN PROTEIN"/>
    <property type="match status" value="1"/>
</dbReference>
<dbReference type="InterPro" id="IPR013974">
    <property type="entry name" value="SAF"/>
</dbReference>
<dbReference type="Pfam" id="PF03447">
    <property type="entry name" value="NAD_binding_3"/>
    <property type="match status" value="1"/>
</dbReference>
<name>A0A140L4B4_9FIRM</name>
<dbReference type="GO" id="GO:0016491">
    <property type="term" value="F:oxidoreductase activity"/>
    <property type="evidence" value="ECO:0007669"/>
    <property type="project" value="InterPro"/>
</dbReference>
<feature type="domain" description="Oxidoreductase DRL-like catalytic" evidence="3">
    <location>
        <begin position="160"/>
        <end position="321"/>
    </location>
</feature>
<reference evidence="4 5" key="1">
    <citation type="submission" date="2015-12" db="EMBL/GenBank/DDBJ databases">
        <title>Draft genome sequnece of Fervidicola ferrireducens strain Y170.</title>
        <authorList>
            <person name="Patel B.K."/>
        </authorList>
    </citation>
    <scope>NUCLEOTIDE SEQUENCE [LARGE SCALE GENOMIC DNA]</scope>
    <source>
        <strain evidence="4 5">Y170</strain>
    </source>
</reference>
<dbReference type="Pfam" id="PF21135">
    <property type="entry name" value="DRL_cat"/>
    <property type="match status" value="1"/>
</dbReference>
<dbReference type="SUPFAM" id="SSF51735">
    <property type="entry name" value="NAD(P)-binding Rossmann-fold domains"/>
    <property type="match status" value="1"/>
</dbReference>
<dbReference type="InParanoid" id="A0A140L4B4"/>
<gene>
    <name evidence="4" type="ORF">AN618_19010</name>
</gene>
<dbReference type="PATRIC" id="fig|520764.3.peg.2038"/>
<sequence>MLNLNTKLRELEASGKKINVGLIGAGQMGRGLVSQIFCMKGIKMAAVCDRDLEEAKRAYILAGVSEDDIFPARTPAEVEEGIARGRYVITEDFSTVTRAIPIDVVVDATGVPEVGAQIALESIYNGKDIVMLNVETDVTVGPILKKMADSAGVVYTVSAGDEPGAIKELYDFADALGFEVLVLGKGKNNPLDLEANPDSVMEEAIKKNMSPKMLASFKDGTKTMVELTAVSNATGFMPTRRGLIGPSAGVKELTKIFRLKEEGGILDRYQVVEYVNGVAPGVFAIVTTHLETIKEELAYLSMGEGPNYVLYRPYHLTSIETPLSIARAYIYREPTIVPKGAPVSETIAVAKKDLKAGEHLDGIGGFTVYGIIDTYENAKKENALPIGLVNENVVMTRDVKKGQIITYDSVKLDESSLILQLRRMQEKLIG</sequence>
<dbReference type="InterPro" id="IPR005106">
    <property type="entry name" value="Asp/hSer_DH_NAD-bd"/>
</dbReference>
<comment type="caution">
    <text evidence="4">The sequence shown here is derived from an EMBL/GenBank/DDBJ whole genome shotgun (WGS) entry which is preliminary data.</text>
</comment>
<dbReference type="Pfam" id="PF08666">
    <property type="entry name" value="SAF"/>
    <property type="match status" value="1"/>
</dbReference>
<dbReference type="EMBL" id="LOED01000027">
    <property type="protein sequence ID" value="KXG75389.1"/>
    <property type="molecule type" value="Genomic_DNA"/>
</dbReference>
<dbReference type="Proteomes" id="UP000070427">
    <property type="component" value="Unassembled WGS sequence"/>
</dbReference>
<accession>A0A140L4B4</accession>
<evidence type="ECO:0000259" key="1">
    <source>
        <dbReference type="Pfam" id="PF03447"/>
    </source>
</evidence>
<keyword evidence="5" id="KW-1185">Reference proteome</keyword>
<dbReference type="CDD" id="cd11616">
    <property type="entry name" value="SAF_DH_OX_like"/>
    <property type="match status" value="1"/>
</dbReference>
<dbReference type="STRING" id="520764.AN618_19010"/>
<organism evidence="4 5">
    <name type="scientific">Fervidicola ferrireducens</name>
    <dbReference type="NCBI Taxonomy" id="520764"/>
    <lineage>
        <taxon>Bacteria</taxon>
        <taxon>Bacillati</taxon>
        <taxon>Bacillota</taxon>
        <taxon>Clostridia</taxon>
        <taxon>Thermosediminibacterales</taxon>
        <taxon>Thermosediminibacteraceae</taxon>
        <taxon>Fervidicola</taxon>
    </lineage>
</organism>
<evidence type="ECO:0000259" key="2">
    <source>
        <dbReference type="Pfam" id="PF08666"/>
    </source>
</evidence>
<evidence type="ECO:0000259" key="3">
    <source>
        <dbReference type="Pfam" id="PF21135"/>
    </source>
</evidence>
<dbReference type="GO" id="GO:0050661">
    <property type="term" value="F:NADP binding"/>
    <property type="evidence" value="ECO:0007669"/>
    <property type="project" value="InterPro"/>
</dbReference>
<evidence type="ECO:0000313" key="4">
    <source>
        <dbReference type="EMBL" id="KXG75389.1"/>
    </source>
</evidence>
<proteinExistence type="predicted"/>
<protein>
    <recommendedName>
        <fullName evidence="6">NAD(P)-dependent oxidoreductase</fullName>
    </recommendedName>
</protein>
<dbReference type="Gene3D" id="3.40.50.720">
    <property type="entry name" value="NAD(P)-binding Rossmann-like Domain"/>
    <property type="match status" value="1"/>
</dbReference>